<gene>
    <name evidence="2" type="ORF">MBAV_004942</name>
</gene>
<feature type="region of interest" description="Disordered" evidence="1">
    <location>
        <begin position="1"/>
        <end position="47"/>
    </location>
</feature>
<dbReference type="EMBL" id="LACI01002141">
    <property type="protein sequence ID" value="KJU82861.1"/>
    <property type="molecule type" value="Genomic_DNA"/>
</dbReference>
<protein>
    <submittedName>
        <fullName evidence="2">Uncharacterized protein</fullName>
    </submittedName>
</protein>
<dbReference type="Proteomes" id="UP000033423">
    <property type="component" value="Unassembled WGS sequence"/>
</dbReference>
<sequence>MESGNSQDQRKERKSRTTGKAGVRKDLTGGGSSLAAPSGGKKDKGAQKVLESMACDPIAGMAAIANDPDVDVTLRAKLLMELAQYVYPKRKVDQTESGVFVGGKESVVADQTYEQRLRRIRAMIDEPGSDK</sequence>
<accession>A0A0F3GLV2</accession>
<keyword evidence="3" id="KW-1185">Reference proteome</keyword>
<organism evidence="2 3">
    <name type="scientific">Candidatus Magnetobacterium bavaricum</name>
    <dbReference type="NCBI Taxonomy" id="29290"/>
    <lineage>
        <taxon>Bacteria</taxon>
        <taxon>Pseudomonadati</taxon>
        <taxon>Nitrospirota</taxon>
        <taxon>Thermodesulfovibrionia</taxon>
        <taxon>Thermodesulfovibrionales</taxon>
        <taxon>Candidatus Magnetobacteriaceae</taxon>
        <taxon>Candidatus Magnetobacterium</taxon>
    </lineage>
</organism>
<reference evidence="2 3" key="1">
    <citation type="submission" date="2015-02" db="EMBL/GenBank/DDBJ databases">
        <title>Single-cell genomics of uncultivated deep-branching MTB reveals a conserved set of magnetosome genes.</title>
        <authorList>
            <person name="Kolinko S."/>
            <person name="Richter M."/>
            <person name="Glockner F.O."/>
            <person name="Brachmann A."/>
            <person name="Schuler D."/>
        </authorList>
    </citation>
    <scope>NUCLEOTIDE SEQUENCE [LARGE SCALE GENOMIC DNA]</scope>
    <source>
        <strain evidence="2">TM-1</strain>
    </source>
</reference>
<proteinExistence type="predicted"/>
<dbReference type="AlphaFoldDB" id="A0A0F3GLV2"/>
<evidence type="ECO:0000256" key="1">
    <source>
        <dbReference type="SAM" id="MobiDB-lite"/>
    </source>
</evidence>
<name>A0A0F3GLV2_9BACT</name>
<comment type="caution">
    <text evidence="2">The sequence shown here is derived from an EMBL/GenBank/DDBJ whole genome shotgun (WGS) entry which is preliminary data.</text>
</comment>
<evidence type="ECO:0000313" key="2">
    <source>
        <dbReference type="EMBL" id="KJU82861.1"/>
    </source>
</evidence>
<evidence type="ECO:0000313" key="3">
    <source>
        <dbReference type="Proteomes" id="UP000033423"/>
    </source>
</evidence>